<proteinExistence type="predicted"/>
<dbReference type="NCBIfam" id="NF041528">
    <property type="entry name" value="strep_LAETG"/>
    <property type="match status" value="1"/>
</dbReference>
<feature type="transmembrane region" description="Helical" evidence="2">
    <location>
        <begin position="189"/>
        <end position="210"/>
    </location>
</feature>
<name>A0A2M8LS39_9ACTN</name>
<keyword evidence="2" id="KW-0472">Membrane</keyword>
<evidence type="ECO:0000313" key="4">
    <source>
        <dbReference type="Proteomes" id="UP000230407"/>
    </source>
</evidence>
<protein>
    <recommendedName>
        <fullName evidence="5">Gram-positive cocci surface proteins LPxTG domain-containing protein</fullName>
    </recommendedName>
</protein>
<dbReference type="NCBIfam" id="TIGR01167">
    <property type="entry name" value="LPXTG_anchor"/>
    <property type="match status" value="1"/>
</dbReference>
<dbReference type="Proteomes" id="UP000230407">
    <property type="component" value="Unassembled WGS sequence"/>
</dbReference>
<evidence type="ECO:0000256" key="1">
    <source>
        <dbReference type="SAM" id="MobiDB-lite"/>
    </source>
</evidence>
<feature type="compositionally biased region" description="Basic and acidic residues" evidence="1">
    <location>
        <begin position="140"/>
        <end position="152"/>
    </location>
</feature>
<feature type="region of interest" description="Disordered" evidence="1">
    <location>
        <begin position="138"/>
        <end position="181"/>
    </location>
</feature>
<gene>
    <name evidence="3" type="ORF">CUT44_26675</name>
</gene>
<comment type="caution">
    <text evidence="3">The sequence shown here is derived from an EMBL/GenBank/DDBJ whole genome shotgun (WGS) entry which is preliminary data.</text>
</comment>
<keyword evidence="2" id="KW-0812">Transmembrane</keyword>
<evidence type="ECO:0008006" key="5">
    <source>
        <dbReference type="Google" id="ProtNLM"/>
    </source>
</evidence>
<accession>A0A2M8LS39</accession>
<keyword evidence="4" id="KW-1185">Reference proteome</keyword>
<sequence length="224" mass="23470">MAGSGWHNFEFTVKNGSKKTLKNVYVEAFTEYTEDDDKNPLALDLTELQYKNPENGKWTDSYQAVYEDENGEAVVTGTFVGLIDQIDPKASVEMQLRVRIDAAAPAGSSLAVTNAVYAGKGKTCRGNGDAYEFTVAKAGSKPDKVEDAKPSGEKPQGGAKKPLDGKKPSESKELPVDGKLAETGSSSALPMFALAGGAAVALGAGAMFVVRRRKGAGTDGSAVA</sequence>
<dbReference type="EMBL" id="PGGW01000068">
    <property type="protein sequence ID" value="PJE94748.1"/>
    <property type="molecule type" value="Genomic_DNA"/>
</dbReference>
<evidence type="ECO:0000313" key="3">
    <source>
        <dbReference type="EMBL" id="PJE94748.1"/>
    </source>
</evidence>
<evidence type="ECO:0000256" key="2">
    <source>
        <dbReference type="SAM" id="Phobius"/>
    </source>
</evidence>
<reference evidence="3 4" key="1">
    <citation type="submission" date="2017-11" db="EMBL/GenBank/DDBJ databases">
        <title>Streptomyces carmine sp. nov., a novel actinomycete isolated from Sophora alopecuroides in Xinjiang, China.</title>
        <authorList>
            <person name="Wang Y."/>
            <person name="Luo X."/>
            <person name="Wan C."/>
            <person name="Zhang L."/>
        </authorList>
    </citation>
    <scope>NUCLEOTIDE SEQUENCE [LARGE SCALE GENOMIC DNA]</scope>
    <source>
        <strain evidence="3 4">TRM SA0054</strain>
    </source>
</reference>
<dbReference type="AlphaFoldDB" id="A0A2M8LS39"/>
<feature type="compositionally biased region" description="Basic and acidic residues" evidence="1">
    <location>
        <begin position="161"/>
        <end position="180"/>
    </location>
</feature>
<keyword evidence="2" id="KW-1133">Transmembrane helix</keyword>
<organism evidence="3 4">
    <name type="scientific">Streptomyces carminius</name>
    <dbReference type="NCBI Taxonomy" id="2665496"/>
    <lineage>
        <taxon>Bacteria</taxon>
        <taxon>Bacillati</taxon>
        <taxon>Actinomycetota</taxon>
        <taxon>Actinomycetes</taxon>
        <taxon>Kitasatosporales</taxon>
        <taxon>Streptomycetaceae</taxon>
        <taxon>Streptomyces</taxon>
    </lineage>
</organism>